<dbReference type="AlphaFoldDB" id="A0AAD5V8A7"/>
<name>A0AAD5V8A7_9APHY</name>
<evidence type="ECO:0000313" key="4">
    <source>
        <dbReference type="Proteomes" id="UP001212997"/>
    </source>
</evidence>
<evidence type="ECO:0000313" key="3">
    <source>
        <dbReference type="EMBL" id="KAJ3487676.1"/>
    </source>
</evidence>
<protein>
    <submittedName>
        <fullName evidence="3">Uncharacterized protein</fullName>
    </submittedName>
</protein>
<keyword evidence="4" id="KW-1185">Reference proteome</keyword>
<keyword evidence="2" id="KW-1133">Transmembrane helix</keyword>
<feature type="region of interest" description="Disordered" evidence="1">
    <location>
        <begin position="217"/>
        <end position="255"/>
    </location>
</feature>
<feature type="transmembrane region" description="Helical" evidence="2">
    <location>
        <begin position="25"/>
        <end position="51"/>
    </location>
</feature>
<dbReference type="EMBL" id="JANAWD010000085">
    <property type="protein sequence ID" value="KAJ3487676.1"/>
    <property type="molecule type" value="Genomic_DNA"/>
</dbReference>
<dbReference type="Proteomes" id="UP001212997">
    <property type="component" value="Unassembled WGS sequence"/>
</dbReference>
<gene>
    <name evidence="3" type="ORF">NLI96_g3370</name>
</gene>
<evidence type="ECO:0000256" key="2">
    <source>
        <dbReference type="SAM" id="Phobius"/>
    </source>
</evidence>
<feature type="transmembrane region" description="Helical" evidence="2">
    <location>
        <begin position="63"/>
        <end position="81"/>
    </location>
</feature>
<sequence>MAEPTLPSFLDPLLDYLSDILPTPIYLIVDTLLVNWVALLSSLYTLTLTLISSSPTNWNSQTLIPPLITLLAAYFALLTFYRTATWFIRTTFAFIKWGIILSFLGMAVGYLVANGGTQGLGLSTLVGSGGILPSVGGFLLGLLSGGGQGGGDATGGRRQRPNSWDTWDQHRQWQYEAYGQGGNQGGAGVQEVIQNILGGAGRIVQQGGWWETAKGMAEDFSRTAQANVAKEEEKQRERKARNRSRRSKGSQSRSQ</sequence>
<proteinExistence type="predicted"/>
<feature type="transmembrane region" description="Helical" evidence="2">
    <location>
        <begin position="93"/>
        <end position="113"/>
    </location>
</feature>
<reference evidence="3" key="1">
    <citation type="submission" date="2022-07" db="EMBL/GenBank/DDBJ databases">
        <title>Genome Sequence of Physisporinus lineatus.</title>
        <authorList>
            <person name="Buettner E."/>
        </authorList>
    </citation>
    <scope>NUCLEOTIDE SEQUENCE</scope>
    <source>
        <strain evidence="3">VT162</strain>
    </source>
</reference>
<organism evidence="3 4">
    <name type="scientific">Meripilus lineatus</name>
    <dbReference type="NCBI Taxonomy" id="2056292"/>
    <lineage>
        <taxon>Eukaryota</taxon>
        <taxon>Fungi</taxon>
        <taxon>Dikarya</taxon>
        <taxon>Basidiomycota</taxon>
        <taxon>Agaricomycotina</taxon>
        <taxon>Agaricomycetes</taxon>
        <taxon>Polyporales</taxon>
        <taxon>Meripilaceae</taxon>
        <taxon>Meripilus</taxon>
    </lineage>
</organism>
<keyword evidence="2" id="KW-0472">Membrane</keyword>
<evidence type="ECO:0000256" key="1">
    <source>
        <dbReference type="SAM" id="MobiDB-lite"/>
    </source>
</evidence>
<feature type="transmembrane region" description="Helical" evidence="2">
    <location>
        <begin position="119"/>
        <end position="143"/>
    </location>
</feature>
<comment type="caution">
    <text evidence="3">The sequence shown here is derived from an EMBL/GenBank/DDBJ whole genome shotgun (WGS) entry which is preliminary data.</text>
</comment>
<accession>A0AAD5V8A7</accession>
<keyword evidence="2" id="KW-0812">Transmembrane</keyword>
<feature type="compositionally biased region" description="Basic residues" evidence="1">
    <location>
        <begin position="237"/>
        <end position="248"/>
    </location>
</feature>